<name>A0A4Y2DX59_ARAVE</name>
<evidence type="ECO:0000313" key="1">
    <source>
        <dbReference type="EMBL" id="GBM20659.1"/>
    </source>
</evidence>
<comment type="caution">
    <text evidence="1">The sequence shown here is derived from an EMBL/GenBank/DDBJ whole genome shotgun (WGS) entry which is preliminary data.</text>
</comment>
<dbReference type="AlphaFoldDB" id="A0A4Y2DX59"/>
<dbReference type="EMBL" id="BGPR01000445">
    <property type="protein sequence ID" value="GBM20659.1"/>
    <property type="molecule type" value="Genomic_DNA"/>
</dbReference>
<evidence type="ECO:0000313" key="2">
    <source>
        <dbReference type="Proteomes" id="UP000499080"/>
    </source>
</evidence>
<dbReference type="Proteomes" id="UP000499080">
    <property type="component" value="Unassembled WGS sequence"/>
</dbReference>
<reference evidence="1 2" key="1">
    <citation type="journal article" date="2019" name="Sci. Rep.">
        <title>Orb-weaving spider Araneus ventricosus genome elucidates the spidroin gene catalogue.</title>
        <authorList>
            <person name="Kono N."/>
            <person name="Nakamura H."/>
            <person name="Ohtoshi R."/>
            <person name="Moran D.A.P."/>
            <person name="Shinohara A."/>
            <person name="Yoshida Y."/>
            <person name="Fujiwara M."/>
            <person name="Mori M."/>
            <person name="Tomita M."/>
            <person name="Arakawa K."/>
        </authorList>
    </citation>
    <scope>NUCLEOTIDE SEQUENCE [LARGE SCALE GENOMIC DNA]</scope>
</reference>
<protein>
    <submittedName>
        <fullName evidence="1">Uncharacterized protein</fullName>
    </submittedName>
</protein>
<accession>A0A4Y2DX59</accession>
<proteinExistence type="predicted"/>
<gene>
    <name evidence="1" type="ORF">AVEN_230244_1</name>
</gene>
<sequence>MHSWSAFFALPYSNAIASTFHNFMPDFFDTKYIIKYHHLEQYACLISVLIVQTISGSPQMSGSSSPRRFTYYRLHIAQAPSRMISFQFWSRIESIELEQLIGA</sequence>
<organism evidence="1 2">
    <name type="scientific">Araneus ventricosus</name>
    <name type="common">Orbweaver spider</name>
    <name type="synonym">Epeira ventricosa</name>
    <dbReference type="NCBI Taxonomy" id="182803"/>
    <lineage>
        <taxon>Eukaryota</taxon>
        <taxon>Metazoa</taxon>
        <taxon>Ecdysozoa</taxon>
        <taxon>Arthropoda</taxon>
        <taxon>Chelicerata</taxon>
        <taxon>Arachnida</taxon>
        <taxon>Araneae</taxon>
        <taxon>Araneomorphae</taxon>
        <taxon>Entelegynae</taxon>
        <taxon>Araneoidea</taxon>
        <taxon>Araneidae</taxon>
        <taxon>Araneus</taxon>
    </lineage>
</organism>
<keyword evidence="2" id="KW-1185">Reference proteome</keyword>